<dbReference type="GeneID" id="110789963"/>
<dbReference type="OrthoDB" id="787154at2759"/>
<reference evidence="2" key="1">
    <citation type="journal article" date="2021" name="Nat. Commun.">
        <title>Genomic analyses provide insights into spinach domestication and the genetic basis of agronomic traits.</title>
        <authorList>
            <person name="Cai X."/>
            <person name="Sun X."/>
            <person name="Xu C."/>
            <person name="Sun H."/>
            <person name="Wang X."/>
            <person name="Ge C."/>
            <person name="Zhang Z."/>
            <person name="Wang Q."/>
            <person name="Fei Z."/>
            <person name="Jiao C."/>
            <person name="Wang Q."/>
        </authorList>
    </citation>
    <scope>NUCLEOTIDE SEQUENCE [LARGE SCALE GENOMIC DNA]</scope>
    <source>
        <strain evidence="2">cv. Varoflay</strain>
    </source>
</reference>
<dbReference type="Proteomes" id="UP000813463">
    <property type="component" value="Chromosome 5"/>
</dbReference>
<dbReference type="KEGG" id="soe:110789963"/>
<evidence type="ECO:0000313" key="3">
    <source>
        <dbReference type="RefSeq" id="XP_021850385.1"/>
    </source>
</evidence>
<protein>
    <recommendedName>
        <fullName evidence="1">AT3G52170-like helix-turn-helix domain-containing protein</fullName>
    </recommendedName>
</protein>
<dbReference type="InterPro" id="IPR058941">
    <property type="entry name" value="HTH_AT3G52170-like"/>
</dbReference>
<feature type="domain" description="AT3G52170-like helix-turn-helix" evidence="1">
    <location>
        <begin position="31"/>
        <end position="79"/>
    </location>
</feature>
<reference evidence="3" key="2">
    <citation type="submission" date="2025-08" db="UniProtKB">
        <authorList>
            <consortium name="RefSeq"/>
        </authorList>
    </citation>
    <scope>IDENTIFICATION</scope>
    <source>
        <tissue evidence="3">Leaf</tissue>
    </source>
</reference>
<dbReference type="RefSeq" id="XP_021850385.1">
    <property type="nucleotide sequence ID" value="XM_021994693.2"/>
</dbReference>
<sequence>MYSVKGNWSGQIFALATGNDSGGKKSRIRLSKKERKTMIESFIKRYQSNNNGSFPSLNLTHKEVGGSFYTVREIVREIIQENRVLGPGQFCSEQQKDDTITLDYPLGTISSAPQGILFQTANGLDCFSSQEKETGVLNLNYNGQVSKHFDSDVVPYSTEHWTNEIGEDAVEVVCQSTSENIVISDHQEQESLEVHSNGLCLNVNKTDSVRFVNHLQNNGTSEESDKHLAEGSLECETFETDGESERTGTIEATIMLPTEKVQVETFPLRPATKEADDLRRISCESGTFDGSLDALEAENVKLINSTPFLDNSSFVNSSDLVTIKGEDSLEVSVASGSPDVLIENAEVNCVVVQHREVNLENESVDMPESFSIKDDTAILRDHMNEISQHGDSTKKTTEQSNLQLQYNNASKGTGNFESGNGASGMNFKKATVIIGNDLKRDGKPAVGSSPCLDRIDLESWKASKQETNSLLVMFKTFVDALVRFWSE</sequence>
<dbReference type="AlphaFoldDB" id="A0A9R0IKU2"/>
<gene>
    <name evidence="3" type="primary">LOC110789963</name>
</gene>
<dbReference type="PANTHER" id="PTHR34568:SF1">
    <property type="entry name" value="DNA BINDING PROTEIN"/>
    <property type="match status" value="1"/>
</dbReference>
<evidence type="ECO:0000313" key="2">
    <source>
        <dbReference type="Proteomes" id="UP000813463"/>
    </source>
</evidence>
<keyword evidence="2" id="KW-1185">Reference proteome</keyword>
<evidence type="ECO:0000259" key="1">
    <source>
        <dbReference type="Pfam" id="PF25896"/>
    </source>
</evidence>
<proteinExistence type="predicted"/>
<dbReference type="InterPro" id="IPR058942">
    <property type="entry name" value="AT3G52170-like"/>
</dbReference>
<dbReference type="PANTHER" id="PTHR34568">
    <property type="entry name" value="RRM DOMAIN-CONTAINING PROTEIN"/>
    <property type="match status" value="1"/>
</dbReference>
<organism evidence="2 3">
    <name type="scientific">Spinacia oleracea</name>
    <name type="common">Spinach</name>
    <dbReference type="NCBI Taxonomy" id="3562"/>
    <lineage>
        <taxon>Eukaryota</taxon>
        <taxon>Viridiplantae</taxon>
        <taxon>Streptophyta</taxon>
        <taxon>Embryophyta</taxon>
        <taxon>Tracheophyta</taxon>
        <taxon>Spermatophyta</taxon>
        <taxon>Magnoliopsida</taxon>
        <taxon>eudicotyledons</taxon>
        <taxon>Gunneridae</taxon>
        <taxon>Pentapetalae</taxon>
        <taxon>Caryophyllales</taxon>
        <taxon>Chenopodiaceae</taxon>
        <taxon>Chenopodioideae</taxon>
        <taxon>Anserineae</taxon>
        <taxon>Spinacia</taxon>
    </lineage>
</organism>
<name>A0A9R0IKU2_SPIOL</name>
<accession>A0A9R0IKU2</accession>
<dbReference type="Pfam" id="PF25896">
    <property type="entry name" value="HTH_AT3G52170"/>
    <property type="match status" value="1"/>
</dbReference>